<reference evidence="2 3" key="1">
    <citation type="journal article" date="2019" name="Int. J. Syst. Evol. Microbiol.">
        <title>The Global Catalogue of Microorganisms (GCM) 10K type strain sequencing project: providing services to taxonomists for standard genome sequencing and annotation.</title>
        <authorList>
            <consortium name="The Broad Institute Genomics Platform"/>
            <consortium name="The Broad Institute Genome Sequencing Center for Infectious Disease"/>
            <person name="Wu L."/>
            <person name="Ma J."/>
        </authorList>
    </citation>
    <scope>NUCLEOTIDE SEQUENCE [LARGE SCALE GENOMIC DNA]</scope>
    <source>
        <strain evidence="2 3">DSM 29988</strain>
    </source>
</reference>
<protein>
    <recommendedName>
        <fullName evidence="4">DUF4175 domain-containing protein</fullName>
    </recommendedName>
</protein>
<name>A0ABD5ZD53_9EURY</name>
<dbReference type="AlphaFoldDB" id="A0ABD5ZD53"/>
<feature type="transmembrane region" description="Helical" evidence="1">
    <location>
        <begin position="6"/>
        <end position="26"/>
    </location>
</feature>
<dbReference type="Proteomes" id="UP001596481">
    <property type="component" value="Unassembled WGS sequence"/>
</dbReference>
<evidence type="ECO:0008006" key="4">
    <source>
        <dbReference type="Google" id="ProtNLM"/>
    </source>
</evidence>
<accession>A0ABD5ZD53</accession>
<dbReference type="RefSeq" id="WP_390222554.1">
    <property type="nucleotide sequence ID" value="NZ_JBHTAA010000002.1"/>
</dbReference>
<dbReference type="EMBL" id="JBHTAA010000002">
    <property type="protein sequence ID" value="MFC7203214.1"/>
    <property type="molecule type" value="Genomic_DNA"/>
</dbReference>
<sequence>MSKHSFGWFGWLSAAGFVILGLLFVIDLFAVNVWAFSAFWTLIVALLAGIGALALYYGNDPTDREPEDVTT</sequence>
<feature type="transmembrane region" description="Helical" evidence="1">
    <location>
        <begin position="33"/>
        <end position="57"/>
    </location>
</feature>
<keyword evidence="3" id="KW-1185">Reference proteome</keyword>
<gene>
    <name evidence="2" type="ORF">ACFQJC_06785</name>
</gene>
<evidence type="ECO:0000313" key="3">
    <source>
        <dbReference type="Proteomes" id="UP001596481"/>
    </source>
</evidence>
<evidence type="ECO:0000256" key="1">
    <source>
        <dbReference type="SAM" id="Phobius"/>
    </source>
</evidence>
<keyword evidence="1" id="KW-0812">Transmembrane</keyword>
<comment type="caution">
    <text evidence="2">The sequence shown here is derived from an EMBL/GenBank/DDBJ whole genome shotgun (WGS) entry which is preliminary data.</text>
</comment>
<proteinExistence type="predicted"/>
<keyword evidence="1" id="KW-1133">Transmembrane helix</keyword>
<organism evidence="2 3">
    <name type="scientific">Haloferax namakaokahaiae</name>
    <dbReference type="NCBI Taxonomy" id="1748331"/>
    <lineage>
        <taxon>Archaea</taxon>
        <taxon>Methanobacteriati</taxon>
        <taxon>Methanobacteriota</taxon>
        <taxon>Stenosarchaea group</taxon>
        <taxon>Halobacteria</taxon>
        <taxon>Halobacteriales</taxon>
        <taxon>Haloferacaceae</taxon>
        <taxon>Haloferax</taxon>
    </lineage>
</organism>
<evidence type="ECO:0000313" key="2">
    <source>
        <dbReference type="EMBL" id="MFC7203214.1"/>
    </source>
</evidence>
<keyword evidence="1" id="KW-0472">Membrane</keyword>